<dbReference type="Proteomes" id="UP000290204">
    <property type="component" value="Unassembled WGS sequence"/>
</dbReference>
<dbReference type="EMBL" id="SDHW01000004">
    <property type="protein sequence ID" value="RXK59398.1"/>
    <property type="molecule type" value="Genomic_DNA"/>
</dbReference>
<keyword evidence="4" id="KW-1185">Reference proteome</keyword>
<proteinExistence type="predicted"/>
<gene>
    <name evidence="3" type="ORF">ESA94_14795</name>
</gene>
<dbReference type="Pfam" id="PF13205">
    <property type="entry name" value="Big_5"/>
    <property type="match status" value="1"/>
</dbReference>
<sequence length="473" mass="52193">MTAGRIISLFFFGALFIGLFSGSGCANIVPPSGGPRDSLPPVAVASSPKDSGTFVKEQKITIVFDEFVELKNANEKIIISPYPVKEPVYEYKLRTVTVRLKDSLLPNTTYNINFGDAIVDLNEGNVLKNFEFSFSTGASIDSNSLSGKIILAETGETDSTMFALLYKKQEDSTVSKEKPMYVARVDAQGNFRFSNLPAGQFYVYALKEEDGDKRYSSPLEQFAFLDSAVTIGATTAPVQLYAFAAEKQKPKMQSTAVDKAKGLIGNANVAAGAFDFLDTFTIAFPKPVRTLDVSKIKLVQDSVQTISNLTIKNDSVRKQIQIINNWKPGSKYQLFLDKGYAADTSGLAVLKVDTLAFRVKAEKEYGSLRIRFTGIDTGSHPVLLFYNNKDLVGGYPFNGKEFYRKLFKPGNYKIAILYDVNNNGVWDAGDYFAKPKRQPELVQPINKDVLVKENWDNELVIDAAASGTATRKQ</sequence>
<comment type="caution">
    <text evidence="3">The sequence shown here is derived from an EMBL/GenBank/DDBJ whole genome shotgun (WGS) entry which is preliminary data.</text>
</comment>
<evidence type="ECO:0000313" key="3">
    <source>
        <dbReference type="EMBL" id="RXK59398.1"/>
    </source>
</evidence>
<dbReference type="RefSeq" id="WP_129131701.1">
    <property type="nucleotide sequence ID" value="NZ_SDHW01000004.1"/>
</dbReference>
<evidence type="ECO:0000259" key="2">
    <source>
        <dbReference type="Pfam" id="PF13205"/>
    </source>
</evidence>
<dbReference type="InterPro" id="IPR032812">
    <property type="entry name" value="SbsA_Ig"/>
</dbReference>
<feature type="domain" description="SbsA Ig-like" evidence="2">
    <location>
        <begin position="37"/>
        <end position="136"/>
    </location>
</feature>
<name>A0A4Q1CGV3_9BACT</name>
<dbReference type="PROSITE" id="PS51257">
    <property type="entry name" value="PROKAR_LIPOPROTEIN"/>
    <property type="match status" value="1"/>
</dbReference>
<protein>
    <recommendedName>
        <fullName evidence="2">SbsA Ig-like domain-containing protein</fullName>
    </recommendedName>
</protein>
<accession>A0A4Q1CGV3</accession>
<dbReference type="OrthoDB" id="9809989at2"/>
<dbReference type="AlphaFoldDB" id="A0A4Q1CGV3"/>
<dbReference type="SUPFAM" id="SSF117074">
    <property type="entry name" value="Hypothetical protein PA1324"/>
    <property type="match status" value="1"/>
</dbReference>
<evidence type="ECO:0000313" key="4">
    <source>
        <dbReference type="Proteomes" id="UP000290204"/>
    </source>
</evidence>
<keyword evidence="1" id="KW-0732">Signal</keyword>
<evidence type="ECO:0000256" key="1">
    <source>
        <dbReference type="ARBA" id="ARBA00022729"/>
    </source>
</evidence>
<reference evidence="3 4" key="1">
    <citation type="submission" date="2019-01" db="EMBL/GenBank/DDBJ databases">
        <title>Lacibacter sp. strain TTM-7.</title>
        <authorList>
            <person name="Chen W.-M."/>
        </authorList>
    </citation>
    <scope>NUCLEOTIDE SEQUENCE [LARGE SCALE GENOMIC DNA]</scope>
    <source>
        <strain evidence="3 4">TTM-7</strain>
    </source>
</reference>
<organism evidence="3 4">
    <name type="scientific">Lacibacter luteus</name>
    <dbReference type="NCBI Taxonomy" id="2508719"/>
    <lineage>
        <taxon>Bacteria</taxon>
        <taxon>Pseudomonadati</taxon>
        <taxon>Bacteroidota</taxon>
        <taxon>Chitinophagia</taxon>
        <taxon>Chitinophagales</taxon>
        <taxon>Chitinophagaceae</taxon>
        <taxon>Lacibacter</taxon>
    </lineage>
</organism>